<keyword evidence="3" id="KW-1185">Reference proteome</keyword>
<dbReference type="Proteomes" id="UP001372338">
    <property type="component" value="Unassembled WGS sequence"/>
</dbReference>
<evidence type="ECO:0000256" key="1">
    <source>
        <dbReference type="SAM" id="Phobius"/>
    </source>
</evidence>
<protein>
    <submittedName>
        <fullName evidence="2">Uncharacterized protein</fullName>
    </submittedName>
</protein>
<proteinExistence type="predicted"/>
<keyword evidence="1" id="KW-0472">Membrane</keyword>
<name>A0AAN9I7L4_CROPI</name>
<comment type="caution">
    <text evidence="2">The sequence shown here is derived from an EMBL/GenBank/DDBJ whole genome shotgun (WGS) entry which is preliminary data.</text>
</comment>
<accession>A0AAN9I7L4</accession>
<evidence type="ECO:0000313" key="3">
    <source>
        <dbReference type="Proteomes" id="UP001372338"/>
    </source>
</evidence>
<dbReference type="AlphaFoldDB" id="A0AAN9I7L4"/>
<reference evidence="2 3" key="1">
    <citation type="submission" date="2024-01" db="EMBL/GenBank/DDBJ databases">
        <title>The genomes of 5 underutilized Papilionoideae crops provide insights into root nodulation and disease resistanc.</title>
        <authorList>
            <person name="Yuan L."/>
        </authorList>
    </citation>
    <scope>NUCLEOTIDE SEQUENCE [LARGE SCALE GENOMIC DNA]</scope>
    <source>
        <strain evidence="2">ZHUSHIDOU_FW_LH</strain>
        <tissue evidence="2">Leaf</tissue>
    </source>
</reference>
<gene>
    <name evidence="2" type="ORF">RIF29_19284</name>
</gene>
<keyword evidence="1" id="KW-1133">Transmembrane helix</keyword>
<organism evidence="2 3">
    <name type="scientific">Crotalaria pallida</name>
    <name type="common">Smooth rattlebox</name>
    <name type="synonym">Crotalaria striata</name>
    <dbReference type="NCBI Taxonomy" id="3830"/>
    <lineage>
        <taxon>Eukaryota</taxon>
        <taxon>Viridiplantae</taxon>
        <taxon>Streptophyta</taxon>
        <taxon>Embryophyta</taxon>
        <taxon>Tracheophyta</taxon>
        <taxon>Spermatophyta</taxon>
        <taxon>Magnoliopsida</taxon>
        <taxon>eudicotyledons</taxon>
        <taxon>Gunneridae</taxon>
        <taxon>Pentapetalae</taxon>
        <taxon>rosids</taxon>
        <taxon>fabids</taxon>
        <taxon>Fabales</taxon>
        <taxon>Fabaceae</taxon>
        <taxon>Papilionoideae</taxon>
        <taxon>50 kb inversion clade</taxon>
        <taxon>genistoids sensu lato</taxon>
        <taxon>core genistoids</taxon>
        <taxon>Crotalarieae</taxon>
        <taxon>Crotalaria</taxon>
    </lineage>
</organism>
<feature type="transmembrane region" description="Helical" evidence="1">
    <location>
        <begin position="71"/>
        <end position="93"/>
    </location>
</feature>
<sequence length="103" mass="11843">MESERFRKRPRFDLSQVTINLKLTPGKHTLEGAYSNTICGVENFVQSSNVRNNALFANDSDLHGRRFGKDFYLNDSAVLIFFLLVSIFLWSVWFSFEVACVKA</sequence>
<evidence type="ECO:0000313" key="2">
    <source>
        <dbReference type="EMBL" id="KAK7266635.1"/>
    </source>
</evidence>
<dbReference type="EMBL" id="JAYWIO010000004">
    <property type="protein sequence ID" value="KAK7266635.1"/>
    <property type="molecule type" value="Genomic_DNA"/>
</dbReference>
<keyword evidence="1" id="KW-0812">Transmembrane</keyword>